<dbReference type="SUPFAM" id="SSF53067">
    <property type="entry name" value="Actin-like ATPase domain"/>
    <property type="match status" value="2"/>
</dbReference>
<evidence type="ECO:0000256" key="2">
    <source>
        <dbReference type="ARBA" id="ARBA00022840"/>
    </source>
</evidence>
<evidence type="ECO:0000256" key="3">
    <source>
        <dbReference type="ARBA" id="ARBA00023186"/>
    </source>
</evidence>
<evidence type="ECO:0000313" key="4">
    <source>
        <dbReference type="EMBL" id="KRM44326.1"/>
    </source>
</evidence>
<dbReference type="InterPro" id="IPR050696">
    <property type="entry name" value="FtsA/MreB"/>
</dbReference>
<keyword evidence="2" id="KW-0067">ATP-binding</keyword>
<organism evidence="4 5">
    <name type="scientific">Lentilactobacillus parafarraginis DSM 18390 = JCM 14109</name>
    <dbReference type="NCBI Taxonomy" id="1423786"/>
    <lineage>
        <taxon>Bacteria</taxon>
        <taxon>Bacillati</taxon>
        <taxon>Bacillota</taxon>
        <taxon>Bacilli</taxon>
        <taxon>Lactobacillales</taxon>
        <taxon>Lactobacillaceae</taxon>
        <taxon>Lentilactobacillus</taxon>
    </lineage>
</organism>
<comment type="caution">
    <text evidence="4">The sequence shown here is derived from an EMBL/GenBank/DDBJ whole genome shotgun (WGS) entry which is preliminary data.</text>
</comment>
<keyword evidence="3" id="KW-0143">Chaperone</keyword>
<name>A0A0R1YXD9_9LACO</name>
<sequence>MKWGIMMTTKQSIDLAAIDQRLNRFSKIVNSKQPLRPVKKGESIRTGVDLGTSSIVLTVLDHDNQMLYGTFEYADAVRDGVVVNYLDSVKILTRLKQRAEHVLGVNLTTACGAIPPGTGKGSAKVVANVIESAEMACRNVVDEPTAAATFLNLKTGTVVDIGGGTTGISVFNRGKLTQVVDEPTGGYHMTLVIGGNYGIESSAAEALKRDASREAEIFPLIRPVVEKMATIVKNTVGADIKQPVIVVGGAVNFADFVPTFSDVLGVPVYKPTFPQYITPLGIAMDDHD</sequence>
<proteinExistence type="predicted"/>
<dbReference type="EMBL" id="AZFZ01000015">
    <property type="protein sequence ID" value="KRM44326.1"/>
    <property type="molecule type" value="Genomic_DNA"/>
</dbReference>
<evidence type="ECO:0000256" key="1">
    <source>
        <dbReference type="ARBA" id="ARBA00022741"/>
    </source>
</evidence>
<evidence type="ECO:0000313" key="5">
    <source>
        <dbReference type="Proteomes" id="UP000051010"/>
    </source>
</evidence>
<dbReference type="GO" id="GO:0140662">
    <property type="term" value="F:ATP-dependent protein folding chaperone"/>
    <property type="evidence" value="ECO:0007669"/>
    <property type="project" value="InterPro"/>
</dbReference>
<keyword evidence="1" id="KW-0547">Nucleotide-binding</keyword>
<dbReference type="Proteomes" id="UP000051010">
    <property type="component" value="Unassembled WGS sequence"/>
</dbReference>
<reference evidence="4 5" key="1">
    <citation type="journal article" date="2015" name="Genome Announc.">
        <title>Expanding the biotechnology potential of lactobacilli through comparative genomics of 213 strains and associated genera.</title>
        <authorList>
            <person name="Sun Z."/>
            <person name="Harris H.M."/>
            <person name="McCann A."/>
            <person name="Guo C."/>
            <person name="Argimon S."/>
            <person name="Zhang W."/>
            <person name="Yang X."/>
            <person name="Jeffery I.B."/>
            <person name="Cooney J.C."/>
            <person name="Kagawa T.F."/>
            <person name="Liu W."/>
            <person name="Song Y."/>
            <person name="Salvetti E."/>
            <person name="Wrobel A."/>
            <person name="Rasinkangas P."/>
            <person name="Parkhill J."/>
            <person name="Rea M.C."/>
            <person name="O'Sullivan O."/>
            <person name="Ritari J."/>
            <person name="Douillard F.P."/>
            <person name="Paul Ross R."/>
            <person name="Yang R."/>
            <person name="Briner A.E."/>
            <person name="Felis G.E."/>
            <person name="de Vos W.M."/>
            <person name="Barrangou R."/>
            <person name="Klaenhammer T.R."/>
            <person name="Caufield P.W."/>
            <person name="Cui Y."/>
            <person name="Zhang H."/>
            <person name="O'Toole P.W."/>
        </authorList>
    </citation>
    <scope>NUCLEOTIDE SEQUENCE [LARGE SCALE GENOMIC DNA]</scope>
    <source>
        <strain evidence="4 5">DSM 18390</strain>
    </source>
</reference>
<dbReference type="InterPro" id="IPR013366">
    <property type="entry name" value="EutJ"/>
</dbReference>
<dbReference type="InterPro" id="IPR013126">
    <property type="entry name" value="Hsp_70_fam"/>
</dbReference>
<dbReference type="PANTHER" id="PTHR32432:SF3">
    <property type="entry name" value="ETHANOLAMINE UTILIZATION PROTEIN EUTJ"/>
    <property type="match status" value="1"/>
</dbReference>
<accession>A0A0R1YXD9</accession>
<dbReference type="InterPro" id="IPR043129">
    <property type="entry name" value="ATPase_NBD"/>
</dbReference>
<dbReference type="NCBIfam" id="TIGR02529">
    <property type="entry name" value="EutJ"/>
    <property type="match status" value="1"/>
</dbReference>
<dbReference type="AlphaFoldDB" id="A0A0R1YXD9"/>
<dbReference type="NCBIfam" id="NF011660">
    <property type="entry name" value="PRK15080.1"/>
    <property type="match status" value="1"/>
</dbReference>
<dbReference type="GO" id="GO:0005524">
    <property type="term" value="F:ATP binding"/>
    <property type="evidence" value="ECO:0007669"/>
    <property type="project" value="UniProtKB-KW"/>
</dbReference>
<gene>
    <name evidence="4" type="ORF">FD47_GL000588</name>
</gene>
<dbReference type="PANTHER" id="PTHR32432">
    <property type="entry name" value="CELL DIVISION PROTEIN FTSA-RELATED"/>
    <property type="match status" value="1"/>
</dbReference>
<dbReference type="Gene3D" id="3.30.420.40">
    <property type="match status" value="2"/>
</dbReference>
<protein>
    <submittedName>
        <fullName evidence="4">Ethanolamine utilization protein EutJ</fullName>
    </submittedName>
</protein>
<dbReference type="Pfam" id="PF00012">
    <property type="entry name" value="HSP70"/>
    <property type="match status" value="1"/>
</dbReference>
<dbReference type="PATRIC" id="fig|1423786.4.peg.617"/>